<protein>
    <submittedName>
        <fullName evidence="2">Uncharacterized protein</fullName>
    </submittedName>
</protein>
<keyword evidence="1" id="KW-0472">Membrane</keyword>
<reference evidence="2 3" key="1">
    <citation type="journal article" date="2015" name="Nature">
        <title>rRNA introns, odd ribosomes, and small enigmatic genomes across a large radiation of phyla.</title>
        <authorList>
            <person name="Brown C.T."/>
            <person name="Hug L.A."/>
            <person name="Thomas B.C."/>
            <person name="Sharon I."/>
            <person name="Castelle C.J."/>
            <person name="Singh A."/>
            <person name="Wilkins M.J."/>
            <person name="Williams K.H."/>
            <person name="Banfield J.F."/>
        </authorList>
    </citation>
    <scope>NUCLEOTIDE SEQUENCE [LARGE SCALE GENOMIC DNA]</scope>
</reference>
<name>A0A0F9YSU4_9BACT</name>
<keyword evidence="1" id="KW-1133">Transmembrane helix</keyword>
<feature type="transmembrane region" description="Helical" evidence="1">
    <location>
        <begin position="20"/>
        <end position="39"/>
    </location>
</feature>
<sequence>MDSKNILAIINDLGINNISFKIVSVLFAIFYYFYALVIAKQVKIMDKALQDKYNRLILLITSLQVT</sequence>
<keyword evidence="1" id="KW-0812">Transmembrane</keyword>
<accession>A0A0F9YSU4</accession>
<proteinExistence type="predicted"/>
<dbReference type="Proteomes" id="UP000034349">
    <property type="component" value="Unassembled WGS sequence"/>
</dbReference>
<dbReference type="EMBL" id="LBOK01000037">
    <property type="protein sequence ID" value="KKP34473.1"/>
    <property type="molecule type" value="Genomic_DNA"/>
</dbReference>
<organism evidence="2 3">
    <name type="scientific">Candidatus Roizmanbacteria bacterium GW2011_GWA2_32_13</name>
    <dbReference type="NCBI Taxonomy" id="1618475"/>
    <lineage>
        <taxon>Bacteria</taxon>
        <taxon>Candidatus Roizmaniibacteriota</taxon>
    </lineage>
</organism>
<evidence type="ECO:0000256" key="1">
    <source>
        <dbReference type="SAM" id="Phobius"/>
    </source>
</evidence>
<feature type="non-terminal residue" evidence="2">
    <location>
        <position position="66"/>
    </location>
</feature>
<dbReference type="Pfam" id="PF18901">
    <property type="entry name" value="DUF5657"/>
    <property type="match status" value="1"/>
</dbReference>
<dbReference type="InterPro" id="IPR043716">
    <property type="entry name" value="DUF5657"/>
</dbReference>
<gene>
    <name evidence="2" type="ORF">UR23_C0037G0014</name>
</gene>
<evidence type="ECO:0000313" key="2">
    <source>
        <dbReference type="EMBL" id="KKP34473.1"/>
    </source>
</evidence>
<evidence type="ECO:0000313" key="3">
    <source>
        <dbReference type="Proteomes" id="UP000034349"/>
    </source>
</evidence>
<comment type="caution">
    <text evidence="2">The sequence shown here is derived from an EMBL/GenBank/DDBJ whole genome shotgun (WGS) entry which is preliminary data.</text>
</comment>
<dbReference type="AlphaFoldDB" id="A0A0F9YSU4"/>